<dbReference type="Proteomes" id="UP001152484">
    <property type="component" value="Unassembled WGS sequence"/>
</dbReference>
<gene>
    <name evidence="2" type="ORF">CEURO_LOCUS3891</name>
</gene>
<evidence type="ECO:0000256" key="1">
    <source>
        <dbReference type="SAM" id="MobiDB-lite"/>
    </source>
</evidence>
<protein>
    <submittedName>
        <fullName evidence="2">Uncharacterized protein</fullName>
    </submittedName>
</protein>
<dbReference type="AlphaFoldDB" id="A0A9P0YPY2"/>
<dbReference type="OrthoDB" id="1741293at2759"/>
<feature type="compositionally biased region" description="Acidic residues" evidence="1">
    <location>
        <begin position="158"/>
        <end position="177"/>
    </location>
</feature>
<feature type="compositionally biased region" description="Basic and acidic residues" evidence="1">
    <location>
        <begin position="121"/>
        <end position="131"/>
    </location>
</feature>
<feature type="compositionally biased region" description="Polar residues" evidence="1">
    <location>
        <begin position="55"/>
        <end position="64"/>
    </location>
</feature>
<accession>A0A9P0YPY2</accession>
<keyword evidence="3" id="KW-1185">Reference proteome</keyword>
<proteinExistence type="predicted"/>
<comment type="caution">
    <text evidence="2">The sequence shown here is derived from an EMBL/GenBank/DDBJ whole genome shotgun (WGS) entry which is preliminary data.</text>
</comment>
<evidence type="ECO:0000313" key="3">
    <source>
        <dbReference type="Proteomes" id="UP001152484"/>
    </source>
</evidence>
<reference evidence="2" key="1">
    <citation type="submission" date="2022-07" db="EMBL/GenBank/DDBJ databases">
        <authorList>
            <person name="Macas J."/>
            <person name="Novak P."/>
            <person name="Neumann P."/>
        </authorList>
    </citation>
    <scope>NUCLEOTIDE SEQUENCE</scope>
</reference>
<name>A0A9P0YPY2_CUSEU</name>
<feature type="compositionally biased region" description="Low complexity" evidence="1">
    <location>
        <begin position="105"/>
        <end position="118"/>
    </location>
</feature>
<feature type="region of interest" description="Disordered" evidence="1">
    <location>
        <begin position="55"/>
        <end position="91"/>
    </location>
</feature>
<evidence type="ECO:0000313" key="2">
    <source>
        <dbReference type="EMBL" id="CAH9071071.1"/>
    </source>
</evidence>
<sequence>MSREKTTETVDEVEELLRAAADETLLQLSIDAHTVRGSSAQFIAPDLDRRFQALKSQPKSSTIPNKHRKMPAPAASSASDDVKFPKNVGEGDDDDLFARFAALKSSLPSHSSSAGSISNPGRDEPENGKDGDVDDEVQKLINWAIDAARLDPSPPSDTDCDNDDDLDDSSDEDEDDNGGTKTKEKRK</sequence>
<dbReference type="EMBL" id="CAMAPE010000006">
    <property type="protein sequence ID" value="CAH9071071.1"/>
    <property type="molecule type" value="Genomic_DNA"/>
</dbReference>
<organism evidence="2 3">
    <name type="scientific">Cuscuta europaea</name>
    <name type="common">European dodder</name>
    <dbReference type="NCBI Taxonomy" id="41803"/>
    <lineage>
        <taxon>Eukaryota</taxon>
        <taxon>Viridiplantae</taxon>
        <taxon>Streptophyta</taxon>
        <taxon>Embryophyta</taxon>
        <taxon>Tracheophyta</taxon>
        <taxon>Spermatophyta</taxon>
        <taxon>Magnoliopsida</taxon>
        <taxon>eudicotyledons</taxon>
        <taxon>Gunneridae</taxon>
        <taxon>Pentapetalae</taxon>
        <taxon>asterids</taxon>
        <taxon>lamiids</taxon>
        <taxon>Solanales</taxon>
        <taxon>Convolvulaceae</taxon>
        <taxon>Cuscuteae</taxon>
        <taxon>Cuscuta</taxon>
        <taxon>Cuscuta subgen. Cuscuta</taxon>
    </lineage>
</organism>
<feature type="region of interest" description="Disordered" evidence="1">
    <location>
        <begin position="105"/>
        <end position="187"/>
    </location>
</feature>